<dbReference type="NCBIfam" id="TIGR03710">
    <property type="entry name" value="OAFO_sf"/>
    <property type="match status" value="1"/>
</dbReference>
<dbReference type="InterPro" id="IPR009014">
    <property type="entry name" value="Transketo_C/PFOR_II"/>
</dbReference>
<evidence type="ECO:0000259" key="2">
    <source>
        <dbReference type="Pfam" id="PF01558"/>
    </source>
</evidence>
<dbReference type="Pfam" id="PF01855">
    <property type="entry name" value="POR_N"/>
    <property type="match status" value="1"/>
</dbReference>
<dbReference type="GO" id="GO:0006979">
    <property type="term" value="P:response to oxidative stress"/>
    <property type="evidence" value="ECO:0007669"/>
    <property type="project" value="TreeGrafter"/>
</dbReference>
<dbReference type="Gene3D" id="3.40.50.920">
    <property type="match status" value="1"/>
</dbReference>
<accession>A0A286GE87</accession>
<dbReference type="Pfam" id="PF17147">
    <property type="entry name" value="PFOR_II"/>
    <property type="match status" value="1"/>
</dbReference>
<dbReference type="SUPFAM" id="SSF53323">
    <property type="entry name" value="Pyruvate-ferredoxin oxidoreductase, PFOR, domain III"/>
    <property type="match status" value="1"/>
</dbReference>
<protein>
    <submittedName>
        <fullName evidence="5">2-oxoglutarate ferredoxin oxidoreductase subunit alpha</fullName>
    </submittedName>
</protein>
<dbReference type="CDD" id="cd07034">
    <property type="entry name" value="TPP_PYR_PFOR_IOR-alpha_like"/>
    <property type="match status" value="1"/>
</dbReference>
<keyword evidence="1" id="KW-0560">Oxidoreductase</keyword>
<evidence type="ECO:0000259" key="4">
    <source>
        <dbReference type="Pfam" id="PF17147"/>
    </source>
</evidence>
<dbReference type="InterPro" id="IPR002869">
    <property type="entry name" value="Pyrv_flavodox_OxRed_cen"/>
</dbReference>
<proteinExistence type="predicted"/>
<dbReference type="FunFam" id="3.40.50.970:FF:000022">
    <property type="entry name" value="2-oxoglutarate ferredoxin oxidoreductase alpha subunit"/>
    <property type="match status" value="1"/>
</dbReference>
<feature type="domain" description="Pyruvate flavodoxin/ferredoxin oxidoreductase pyrimidine binding" evidence="3">
    <location>
        <begin position="277"/>
        <end position="487"/>
    </location>
</feature>
<evidence type="ECO:0000259" key="3">
    <source>
        <dbReference type="Pfam" id="PF01855"/>
    </source>
</evidence>
<dbReference type="PANTHER" id="PTHR32154">
    <property type="entry name" value="PYRUVATE-FLAVODOXIN OXIDOREDUCTASE-RELATED"/>
    <property type="match status" value="1"/>
</dbReference>
<dbReference type="Gene3D" id="3.40.50.970">
    <property type="match status" value="1"/>
</dbReference>
<dbReference type="Pfam" id="PF01558">
    <property type="entry name" value="POR"/>
    <property type="match status" value="1"/>
</dbReference>
<dbReference type="SUPFAM" id="SSF52922">
    <property type="entry name" value="TK C-terminal domain-like"/>
    <property type="match status" value="1"/>
</dbReference>
<dbReference type="OrthoDB" id="9794954at2"/>
<dbReference type="AlphaFoldDB" id="A0A286GE87"/>
<dbReference type="InterPro" id="IPR033412">
    <property type="entry name" value="PFOR_II"/>
</dbReference>
<reference evidence="5 6" key="1">
    <citation type="submission" date="2017-09" db="EMBL/GenBank/DDBJ databases">
        <authorList>
            <person name="Ehlers B."/>
            <person name="Leendertz F.H."/>
        </authorList>
    </citation>
    <scope>NUCLEOTIDE SEQUENCE [LARGE SCALE GENOMIC DNA]</scope>
    <source>
        <strain evidence="5 6">USBA 140</strain>
    </source>
</reference>
<dbReference type="InterPro" id="IPR019752">
    <property type="entry name" value="Pyrv/ketoisovalerate_OxRed_cat"/>
</dbReference>
<sequence>MTAPTLPASGQKLAGRRSAAGRVSLTPEVDFVRIRFAGDSGDGIQLTGTRMAASSAQFGNDFATFPDYPAEIRAPVGTTYGVSAYSINIGQTEILTAGDTPDVLVALNPAALKVNVADVREGGLVIVDSGAFAERDLKKAGYDANPLEDGSLARVRVLPLDVSALTLGAVKDFGLGQKDGLRCKNMWTLGLVLWMFGRDTAAVEAWLARKFKDTVRDSNVAALKAGHAYGETMELSGDVRRFDIPAAQVAPGTYRTVTGAETLSWGLWAGARLAGLPLFLGSYPITPASSMLHTLARMKDRGVTTFQAEDEIAAICAAIGASYGGSLGVTTSSGPGVALKTEAIGLAIATELPLVIVDVQRGGPSTGLPTKTEQADLLQAVYGRNGDAQIPVIAAATPSDCFHCAIEAVKLAVRHMTPVMLLSDGYIANAAEPWRLPDADSMTPFPTTFRTEPEGFHPFLRDAETLARPWVKPGTPGLAHRIGGIEKDYDSGNISYAPANHQRMTDARMGKLAAVARDLPPQEVDQGERTGKVAVVGWGSTYGAIRVAVSRARAAGKAVSHIHLRHVWPLPPDLGELLDGFEHVVVPELNTGQLATLLRSELLRDVRSHTKVQGQPFKVAEIAALLASLTE</sequence>
<gene>
    <name evidence="5" type="ORF">SAMN05421508_103225</name>
</gene>
<keyword evidence="6" id="KW-1185">Reference proteome</keyword>
<dbReference type="EMBL" id="OCNJ01000003">
    <property type="protein sequence ID" value="SOD93843.1"/>
    <property type="molecule type" value="Genomic_DNA"/>
</dbReference>
<dbReference type="RefSeq" id="WP_097278602.1">
    <property type="nucleotide sequence ID" value="NZ_OCNJ01000003.1"/>
</dbReference>
<dbReference type="InterPro" id="IPR022367">
    <property type="entry name" value="2-oxoacid/accept_OxRdtase_asu"/>
</dbReference>
<feature type="domain" description="Pyruvate/ketoisovalerate oxidoreductase catalytic" evidence="2">
    <location>
        <begin position="41"/>
        <end position="227"/>
    </location>
</feature>
<dbReference type="InterPro" id="IPR002880">
    <property type="entry name" value="Pyrv_Fd/Flavodoxin_OxRdtase_N"/>
</dbReference>
<dbReference type="Gene3D" id="3.40.920.10">
    <property type="entry name" value="Pyruvate-ferredoxin oxidoreductase, PFOR, domain III"/>
    <property type="match status" value="1"/>
</dbReference>
<evidence type="ECO:0000313" key="5">
    <source>
        <dbReference type="EMBL" id="SOD93843.1"/>
    </source>
</evidence>
<evidence type="ECO:0000256" key="1">
    <source>
        <dbReference type="ARBA" id="ARBA00023002"/>
    </source>
</evidence>
<dbReference type="GO" id="GO:0016903">
    <property type="term" value="F:oxidoreductase activity, acting on the aldehyde or oxo group of donors"/>
    <property type="evidence" value="ECO:0007669"/>
    <property type="project" value="InterPro"/>
</dbReference>
<organism evidence="5 6">
    <name type="scientific">Caenispirillum bisanense</name>
    <dbReference type="NCBI Taxonomy" id="414052"/>
    <lineage>
        <taxon>Bacteria</taxon>
        <taxon>Pseudomonadati</taxon>
        <taxon>Pseudomonadota</taxon>
        <taxon>Alphaproteobacteria</taxon>
        <taxon>Rhodospirillales</taxon>
        <taxon>Novispirillaceae</taxon>
        <taxon>Caenispirillum</taxon>
    </lineage>
</organism>
<evidence type="ECO:0000313" key="6">
    <source>
        <dbReference type="Proteomes" id="UP000219621"/>
    </source>
</evidence>
<name>A0A286GE87_9PROT</name>
<dbReference type="InterPro" id="IPR050722">
    <property type="entry name" value="Pyruvate:ferred/Flavod_OxRd"/>
</dbReference>
<feature type="domain" description="Pyruvate:ferredoxin oxidoreductase core" evidence="4">
    <location>
        <begin position="532"/>
        <end position="613"/>
    </location>
</feature>
<dbReference type="InterPro" id="IPR029061">
    <property type="entry name" value="THDP-binding"/>
</dbReference>
<dbReference type="Proteomes" id="UP000219621">
    <property type="component" value="Unassembled WGS sequence"/>
</dbReference>
<dbReference type="SUPFAM" id="SSF52518">
    <property type="entry name" value="Thiamin diphosphate-binding fold (THDP-binding)"/>
    <property type="match status" value="1"/>
</dbReference>
<dbReference type="PANTHER" id="PTHR32154:SF20">
    <property type="entry name" value="2-OXOGLUTARATE OXIDOREDUCTASE SUBUNIT KORA"/>
    <property type="match status" value="1"/>
</dbReference>